<sequence>MRKAVSVSVNVLKVIICMHFSNARLLPASAIVNPSSTAKPHPSSISLQVSEKRTQIRPRVTPSSKGGYGELLTGNAQDKKIDRVSKEGSEIVEPSSSHHVALLKGKHVKDTQTPSLSQNFEKEVVSNTGNDDIVVMDYQPPHRKTPIHNK</sequence>
<evidence type="ECO:0000313" key="2">
    <source>
        <dbReference type="Proteomes" id="UP001056120"/>
    </source>
</evidence>
<reference evidence="2" key="1">
    <citation type="journal article" date="2022" name="Mol. Ecol. Resour.">
        <title>The genomes of chicory, endive, great burdock and yacon provide insights into Asteraceae palaeo-polyploidization history and plant inulin production.</title>
        <authorList>
            <person name="Fan W."/>
            <person name="Wang S."/>
            <person name="Wang H."/>
            <person name="Wang A."/>
            <person name="Jiang F."/>
            <person name="Liu H."/>
            <person name="Zhao H."/>
            <person name="Xu D."/>
            <person name="Zhang Y."/>
        </authorList>
    </citation>
    <scope>NUCLEOTIDE SEQUENCE [LARGE SCALE GENOMIC DNA]</scope>
    <source>
        <strain evidence="2">cv. Yunnan</strain>
    </source>
</reference>
<proteinExistence type="predicted"/>
<gene>
    <name evidence="1" type="ORF">L1987_35717</name>
</gene>
<accession>A0ACB9HB86</accession>
<comment type="caution">
    <text evidence="1">The sequence shown here is derived from an EMBL/GenBank/DDBJ whole genome shotgun (WGS) entry which is preliminary data.</text>
</comment>
<dbReference type="EMBL" id="CM042029">
    <property type="protein sequence ID" value="KAI3793104.1"/>
    <property type="molecule type" value="Genomic_DNA"/>
</dbReference>
<reference evidence="1 2" key="2">
    <citation type="journal article" date="2022" name="Mol. Ecol. Resour.">
        <title>The genomes of chicory, endive, great burdock and yacon provide insights into Asteraceae paleo-polyploidization history and plant inulin production.</title>
        <authorList>
            <person name="Fan W."/>
            <person name="Wang S."/>
            <person name="Wang H."/>
            <person name="Wang A."/>
            <person name="Jiang F."/>
            <person name="Liu H."/>
            <person name="Zhao H."/>
            <person name="Xu D."/>
            <person name="Zhang Y."/>
        </authorList>
    </citation>
    <scope>NUCLEOTIDE SEQUENCE [LARGE SCALE GENOMIC DNA]</scope>
    <source>
        <strain evidence="2">cv. Yunnan</strain>
        <tissue evidence="1">Leaves</tissue>
    </source>
</reference>
<protein>
    <submittedName>
        <fullName evidence="1">Uncharacterized protein</fullName>
    </submittedName>
</protein>
<evidence type="ECO:0000313" key="1">
    <source>
        <dbReference type="EMBL" id="KAI3793104.1"/>
    </source>
</evidence>
<keyword evidence="2" id="KW-1185">Reference proteome</keyword>
<organism evidence="1 2">
    <name type="scientific">Smallanthus sonchifolius</name>
    <dbReference type="NCBI Taxonomy" id="185202"/>
    <lineage>
        <taxon>Eukaryota</taxon>
        <taxon>Viridiplantae</taxon>
        <taxon>Streptophyta</taxon>
        <taxon>Embryophyta</taxon>
        <taxon>Tracheophyta</taxon>
        <taxon>Spermatophyta</taxon>
        <taxon>Magnoliopsida</taxon>
        <taxon>eudicotyledons</taxon>
        <taxon>Gunneridae</taxon>
        <taxon>Pentapetalae</taxon>
        <taxon>asterids</taxon>
        <taxon>campanulids</taxon>
        <taxon>Asterales</taxon>
        <taxon>Asteraceae</taxon>
        <taxon>Asteroideae</taxon>
        <taxon>Heliantheae alliance</taxon>
        <taxon>Millerieae</taxon>
        <taxon>Smallanthus</taxon>
    </lineage>
</organism>
<name>A0ACB9HB86_9ASTR</name>
<dbReference type="Proteomes" id="UP001056120">
    <property type="component" value="Linkage Group LG12"/>
</dbReference>